<sequence length="200" mass="23050">MSRFLGSIFKKSRRYGTSLLENNKEFTKGKKRTTAPGQHGAKRSKPSDYQLHMYEKQKVRFMYGLNERQFKNLFNVASRKGGVTGTNLLQLVESRLDNLVFRAGFARTRAQARQFVNHNHVIVDGHKANIPSMIIKPGSVIEIKASLENNANLKDALEVMTTAAWLTRENNKVTFNRLPERNEFAKEIDESLIVEYYNRR</sequence>
<dbReference type="SUPFAM" id="SSF55174">
    <property type="entry name" value="Alpha-L RNA-binding motif"/>
    <property type="match status" value="1"/>
</dbReference>
<dbReference type="Proteomes" id="UP001431935">
    <property type="component" value="Chromosome"/>
</dbReference>
<organism evidence="12 13">
    <name type="scientific">Metamycoplasma gateae</name>
    <dbReference type="NCBI Taxonomy" id="35769"/>
    <lineage>
        <taxon>Bacteria</taxon>
        <taxon>Bacillati</taxon>
        <taxon>Mycoplasmatota</taxon>
        <taxon>Mycoplasmoidales</taxon>
        <taxon>Metamycoplasmataceae</taxon>
        <taxon>Metamycoplasma</taxon>
    </lineage>
</organism>
<evidence type="ECO:0000256" key="2">
    <source>
        <dbReference type="ARBA" id="ARBA00022730"/>
    </source>
</evidence>
<dbReference type="SMART" id="SM00363">
    <property type="entry name" value="S4"/>
    <property type="match status" value="1"/>
</dbReference>
<evidence type="ECO:0000256" key="4">
    <source>
        <dbReference type="ARBA" id="ARBA00022980"/>
    </source>
</evidence>
<comment type="function">
    <text evidence="7">One of the primary rRNA binding proteins, it binds directly to 16S rRNA where it nucleates assembly of the body of the 30S subunit.</text>
</comment>
<evidence type="ECO:0000256" key="9">
    <source>
        <dbReference type="SAM" id="MobiDB-lite"/>
    </source>
</evidence>
<comment type="subunit">
    <text evidence="7">Part of the 30S ribosomal subunit. Contacts protein S5. The interaction surface between S4 and S5 is involved in control of translational fidelity.</text>
</comment>
<name>A0ABZ2AL64_9BACT</name>
<evidence type="ECO:0000259" key="10">
    <source>
        <dbReference type="SMART" id="SM00363"/>
    </source>
</evidence>
<evidence type="ECO:0000313" key="12">
    <source>
        <dbReference type="EMBL" id="WVN21642.1"/>
    </source>
</evidence>
<dbReference type="SMART" id="SM01390">
    <property type="entry name" value="Ribosomal_S4"/>
    <property type="match status" value="1"/>
</dbReference>
<evidence type="ECO:0000256" key="8">
    <source>
        <dbReference type="RuleBase" id="RU003699"/>
    </source>
</evidence>
<keyword evidence="4 7" id="KW-0689">Ribosomal protein</keyword>
<evidence type="ECO:0000256" key="5">
    <source>
        <dbReference type="ARBA" id="ARBA00023274"/>
    </source>
</evidence>
<accession>A0ABZ2AL64</accession>
<dbReference type="Gene3D" id="3.10.290.10">
    <property type="entry name" value="RNA-binding S4 domain"/>
    <property type="match status" value="1"/>
</dbReference>
<dbReference type="EMBL" id="CP143578">
    <property type="protein sequence ID" value="WVN21642.1"/>
    <property type="molecule type" value="Genomic_DNA"/>
</dbReference>
<evidence type="ECO:0000313" key="13">
    <source>
        <dbReference type="Proteomes" id="UP001431935"/>
    </source>
</evidence>
<comment type="function">
    <text evidence="7">With S5 and S12 plays an important role in translational accuracy.</text>
</comment>
<evidence type="ECO:0000256" key="3">
    <source>
        <dbReference type="ARBA" id="ARBA00022884"/>
    </source>
</evidence>
<dbReference type="InterPro" id="IPR018079">
    <property type="entry name" value="Ribosomal_uS4_CS"/>
</dbReference>
<dbReference type="PANTHER" id="PTHR11831:SF4">
    <property type="entry name" value="SMALL RIBOSOMAL SUBUNIT PROTEIN US4M"/>
    <property type="match status" value="1"/>
</dbReference>
<keyword evidence="13" id="KW-1185">Reference proteome</keyword>
<gene>
    <name evidence="7 12" type="primary">rpsD</name>
    <name evidence="12" type="ORF">V2E26_01470</name>
</gene>
<dbReference type="NCBIfam" id="TIGR01017">
    <property type="entry name" value="rpsD_bact"/>
    <property type="match status" value="1"/>
</dbReference>
<dbReference type="GO" id="GO:0005840">
    <property type="term" value="C:ribosome"/>
    <property type="evidence" value="ECO:0007669"/>
    <property type="project" value="UniProtKB-KW"/>
</dbReference>
<dbReference type="PROSITE" id="PS00632">
    <property type="entry name" value="RIBOSOMAL_S4"/>
    <property type="match status" value="1"/>
</dbReference>
<dbReference type="InterPro" id="IPR001912">
    <property type="entry name" value="Ribosomal_uS4_N"/>
</dbReference>
<dbReference type="Gene3D" id="1.10.1050.10">
    <property type="entry name" value="Ribosomal Protein S4 Delta 41, Chain A, domain 1"/>
    <property type="match status" value="1"/>
</dbReference>
<proteinExistence type="inferred from homology"/>
<evidence type="ECO:0000256" key="1">
    <source>
        <dbReference type="ARBA" id="ARBA00007465"/>
    </source>
</evidence>
<protein>
    <recommendedName>
        <fullName evidence="6 7">Small ribosomal subunit protein uS4</fullName>
    </recommendedName>
</protein>
<evidence type="ECO:0000259" key="11">
    <source>
        <dbReference type="SMART" id="SM01390"/>
    </source>
</evidence>
<keyword evidence="3 7" id="KW-0694">RNA-binding</keyword>
<dbReference type="NCBIfam" id="NF003717">
    <property type="entry name" value="PRK05327.1"/>
    <property type="match status" value="1"/>
</dbReference>
<dbReference type="InterPro" id="IPR005709">
    <property type="entry name" value="Ribosomal_uS4_bac-type"/>
</dbReference>
<dbReference type="RefSeq" id="WP_330463673.1">
    <property type="nucleotide sequence ID" value="NZ_CP143578.1"/>
</dbReference>
<dbReference type="HAMAP" id="MF_01306_B">
    <property type="entry name" value="Ribosomal_uS4_B"/>
    <property type="match status" value="1"/>
</dbReference>
<dbReference type="InterPro" id="IPR036986">
    <property type="entry name" value="S4_RNA-bd_sf"/>
</dbReference>
<dbReference type="Pfam" id="PF00163">
    <property type="entry name" value="Ribosomal_S4"/>
    <property type="match status" value="1"/>
</dbReference>
<feature type="region of interest" description="Disordered" evidence="9">
    <location>
        <begin position="20"/>
        <end position="47"/>
    </location>
</feature>
<dbReference type="Pfam" id="PF01479">
    <property type="entry name" value="S4"/>
    <property type="match status" value="1"/>
</dbReference>
<dbReference type="InterPro" id="IPR022801">
    <property type="entry name" value="Ribosomal_uS4"/>
</dbReference>
<evidence type="ECO:0000256" key="7">
    <source>
        <dbReference type="HAMAP-Rule" id="MF_01306"/>
    </source>
</evidence>
<keyword evidence="5 7" id="KW-0687">Ribonucleoprotein</keyword>
<dbReference type="CDD" id="cd00165">
    <property type="entry name" value="S4"/>
    <property type="match status" value="1"/>
</dbReference>
<dbReference type="PROSITE" id="PS50889">
    <property type="entry name" value="S4"/>
    <property type="match status" value="1"/>
</dbReference>
<feature type="domain" description="Small ribosomal subunit protein uS4 N-terminal" evidence="11">
    <location>
        <begin position="3"/>
        <end position="93"/>
    </location>
</feature>
<dbReference type="PANTHER" id="PTHR11831">
    <property type="entry name" value="30S 40S RIBOSOMAL PROTEIN"/>
    <property type="match status" value="1"/>
</dbReference>
<dbReference type="InterPro" id="IPR002942">
    <property type="entry name" value="S4_RNA-bd"/>
</dbReference>
<comment type="similarity">
    <text evidence="1 7 8">Belongs to the universal ribosomal protein uS4 family.</text>
</comment>
<evidence type="ECO:0000256" key="6">
    <source>
        <dbReference type="ARBA" id="ARBA00035254"/>
    </source>
</evidence>
<feature type="domain" description="RNA-binding S4" evidence="10">
    <location>
        <begin position="94"/>
        <end position="152"/>
    </location>
</feature>
<reference evidence="12" key="1">
    <citation type="submission" date="2024-01" db="EMBL/GenBank/DDBJ databases">
        <title>Complete genome sequence of Mycoplasma gateae strain 3700.</title>
        <authorList>
            <person name="Spergser J."/>
        </authorList>
    </citation>
    <scope>NUCLEOTIDE SEQUENCE [LARGE SCALE GENOMIC DNA]</scope>
    <source>
        <strain evidence="12">3700</strain>
    </source>
</reference>
<keyword evidence="2 7" id="KW-0699">rRNA-binding</keyword>